<dbReference type="PANTHER" id="PTHR24365:SF541">
    <property type="entry name" value="PROTEIN TOLL-RELATED"/>
    <property type="match status" value="1"/>
</dbReference>
<keyword evidence="7" id="KW-0677">Repeat</keyword>
<dbReference type="SMART" id="SM00255">
    <property type="entry name" value="TIR"/>
    <property type="match status" value="1"/>
</dbReference>
<keyword evidence="16" id="KW-1185">Reference proteome</keyword>
<dbReference type="SMART" id="SM00446">
    <property type="entry name" value="LRRcap"/>
    <property type="match status" value="1"/>
</dbReference>
<keyword evidence="12" id="KW-0325">Glycoprotein</keyword>
<dbReference type="SMART" id="SM00369">
    <property type="entry name" value="LRR_TYP"/>
    <property type="match status" value="7"/>
</dbReference>
<dbReference type="PROSITE" id="PS51450">
    <property type="entry name" value="LRR"/>
    <property type="match status" value="2"/>
</dbReference>
<dbReference type="PROSITE" id="PS50104">
    <property type="entry name" value="TIR"/>
    <property type="match status" value="1"/>
</dbReference>
<organism evidence="15 16">
    <name type="scientific">Dreissena polymorpha</name>
    <name type="common">Zebra mussel</name>
    <name type="synonym">Mytilus polymorpha</name>
    <dbReference type="NCBI Taxonomy" id="45954"/>
    <lineage>
        <taxon>Eukaryota</taxon>
        <taxon>Metazoa</taxon>
        <taxon>Spiralia</taxon>
        <taxon>Lophotrochozoa</taxon>
        <taxon>Mollusca</taxon>
        <taxon>Bivalvia</taxon>
        <taxon>Autobranchia</taxon>
        <taxon>Heteroconchia</taxon>
        <taxon>Euheterodonta</taxon>
        <taxon>Imparidentia</taxon>
        <taxon>Neoheterodontei</taxon>
        <taxon>Myida</taxon>
        <taxon>Dreissenoidea</taxon>
        <taxon>Dreissenidae</taxon>
        <taxon>Dreissena</taxon>
    </lineage>
</organism>
<dbReference type="PIRSF" id="PIRSF037595">
    <property type="entry name" value="Toll-like_receptor"/>
    <property type="match status" value="1"/>
</dbReference>
<dbReference type="Proteomes" id="UP000828390">
    <property type="component" value="Unassembled WGS sequence"/>
</dbReference>
<dbReference type="FunFam" id="3.40.50.10140:FF:000001">
    <property type="entry name" value="Toll-like receptor 2"/>
    <property type="match status" value="1"/>
</dbReference>
<comment type="subcellular location">
    <subcellularLocation>
        <location evidence="1">Membrane</location>
        <topology evidence="1">Single-pass type I membrane protein</topology>
    </subcellularLocation>
</comment>
<keyword evidence="5 13" id="KW-0812">Transmembrane</keyword>
<dbReference type="InterPro" id="IPR001611">
    <property type="entry name" value="Leu-rich_rpt"/>
</dbReference>
<dbReference type="Pfam" id="PF13855">
    <property type="entry name" value="LRR_8"/>
    <property type="match status" value="3"/>
</dbReference>
<evidence type="ECO:0000256" key="9">
    <source>
        <dbReference type="ARBA" id="ARBA00022989"/>
    </source>
</evidence>
<dbReference type="EMBL" id="JAIWYP010000009">
    <property type="protein sequence ID" value="KAH3774340.1"/>
    <property type="molecule type" value="Genomic_DNA"/>
</dbReference>
<dbReference type="GO" id="GO:0002224">
    <property type="term" value="P:toll-like receptor signaling pathway"/>
    <property type="evidence" value="ECO:0007669"/>
    <property type="project" value="InterPro"/>
</dbReference>
<evidence type="ECO:0000256" key="7">
    <source>
        <dbReference type="ARBA" id="ARBA00022737"/>
    </source>
</evidence>
<evidence type="ECO:0000256" key="5">
    <source>
        <dbReference type="ARBA" id="ARBA00022692"/>
    </source>
</evidence>
<evidence type="ECO:0000256" key="6">
    <source>
        <dbReference type="ARBA" id="ARBA00022729"/>
    </source>
</evidence>
<dbReference type="InterPro" id="IPR017241">
    <property type="entry name" value="Toll-like_receptor"/>
</dbReference>
<dbReference type="SMART" id="SM00365">
    <property type="entry name" value="LRR_SD22"/>
    <property type="match status" value="7"/>
</dbReference>
<dbReference type="GO" id="GO:0005886">
    <property type="term" value="C:plasma membrane"/>
    <property type="evidence" value="ECO:0007669"/>
    <property type="project" value="TreeGrafter"/>
</dbReference>
<evidence type="ECO:0000256" key="1">
    <source>
        <dbReference type="ARBA" id="ARBA00004479"/>
    </source>
</evidence>
<dbReference type="InterPro" id="IPR000157">
    <property type="entry name" value="TIR_dom"/>
</dbReference>
<accession>A0A9D4E8D4</accession>
<keyword evidence="4" id="KW-0433">Leucine-rich repeat</keyword>
<evidence type="ECO:0000256" key="8">
    <source>
        <dbReference type="ARBA" id="ARBA00022859"/>
    </source>
</evidence>
<evidence type="ECO:0000256" key="13">
    <source>
        <dbReference type="SAM" id="Phobius"/>
    </source>
</evidence>
<protein>
    <recommendedName>
        <fullName evidence="14">TIR domain-containing protein</fullName>
    </recommendedName>
</protein>
<dbReference type="PRINTS" id="PR01537">
    <property type="entry name" value="INTRLKN1R1F"/>
</dbReference>
<feature type="transmembrane region" description="Helical" evidence="13">
    <location>
        <begin position="648"/>
        <end position="672"/>
    </location>
</feature>
<comment type="similarity">
    <text evidence="2">Belongs to the Toll-like receptor family.</text>
</comment>
<dbReference type="SUPFAM" id="SSF52200">
    <property type="entry name" value="Toll/Interleukin receptor TIR domain"/>
    <property type="match status" value="1"/>
</dbReference>
<evidence type="ECO:0000256" key="10">
    <source>
        <dbReference type="ARBA" id="ARBA00023136"/>
    </source>
</evidence>
<keyword evidence="3" id="KW-0399">Innate immunity</keyword>
<dbReference type="InterPro" id="IPR003591">
    <property type="entry name" value="Leu-rich_rpt_typical-subtyp"/>
</dbReference>
<dbReference type="GO" id="GO:0045087">
    <property type="term" value="P:innate immune response"/>
    <property type="evidence" value="ECO:0007669"/>
    <property type="project" value="UniProtKB-KW"/>
</dbReference>
<evidence type="ECO:0000256" key="11">
    <source>
        <dbReference type="ARBA" id="ARBA00023170"/>
    </source>
</evidence>
<evidence type="ECO:0000256" key="12">
    <source>
        <dbReference type="ARBA" id="ARBA00023180"/>
    </source>
</evidence>
<dbReference type="AlphaFoldDB" id="A0A9D4E8D4"/>
<dbReference type="Gene3D" id="3.80.10.10">
    <property type="entry name" value="Ribonuclease Inhibitor"/>
    <property type="match status" value="3"/>
</dbReference>
<dbReference type="Gene3D" id="3.40.50.10140">
    <property type="entry name" value="Toll/interleukin-1 receptor homology (TIR) domain"/>
    <property type="match status" value="1"/>
</dbReference>
<dbReference type="SUPFAM" id="SSF52075">
    <property type="entry name" value="Outer arm dynein light chain 1"/>
    <property type="match status" value="1"/>
</dbReference>
<dbReference type="InterPro" id="IPR035897">
    <property type="entry name" value="Toll_tir_struct_dom_sf"/>
</dbReference>
<evidence type="ECO:0000256" key="2">
    <source>
        <dbReference type="ARBA" id="ARBA00009634"/>
    </source>
</evidence>
<keyword evidence="9 13" id="KW-1133">Transmembrane helix</keyword>
<dbReference type="SUPFAM" id="SSF52058">
    <property type="entry name" value="L domain-like"/>
    <property type="match status" value="1"/>
</dbReference>
<dbReference type="InterPro" id="IPR003603">
    <property type="entry name" value="U2A'_phosphoprotein32A_C"/>
</dbReference>
<evidence type="ECO:0000313" key="16">
    <source>
        <dbReference type="Proteomes" id="UP000828390"/>
    </source>
</evidence>
<evidence type="ECO:0000313" key="15">
    <source>
        <dbReference type="EMBL" id="KAH3774340.1"/>
    </source>
</evidence>
<reference evidence="15" key="2">
    <citation type="submission" date="2020-11" db="EMBL/GenBank/DDBJ databases">
        <authorList>
            <person name="McCartney M.A."/>
            <person name="Auch B."/>
            <person name="Kono T."/>
            <person name="Mallez S."/>
            <person name="Becker A."/>
            <person name="Gohl D.M."/>
            <person name="Silverstein K.A.T."/>
            <person name="Koren S."/>
            <person name="Bechman K.B."/>
            <person name="Herman A."/>
            <person name="Abrahante J.E."/>
            <person name="Garbe J."/>
        </authorList>
    </citation>
    <scope>NUCLEOTIDE SEQUENCE</scope>
    <source>
        <strain evidence="15">Duluth1</strain>
        <tissue evidence="15">Whole animal</tissue>
    </source>
</reference>
<evidence type="ECO:0000256" key="3">
    <source>
        <dbReference type="ARBA" id="ARBA00022588"/>
    </source>
</evidence>
<keyword evidence="10 13" id="KW-0472">Membrane</keyword>
<comment type="caution">
    <text evidence="15">The sequence shown here is derived from an EMBL/GenBank/DDBJ whole genome shotgun (WGS) entry which is preliminary data.</text>
</comment>
<dbReference type="PANTHER" id="PTHR24365">
    <property type="entry name" value="TOLL-LIKE RECEPTOR"/>
    <property type="match status" value="1"/>
</dbReference>
<evidence type="ECO:0000256" key="4">
    <source>
        <dbReference type="ARBA" id="ARBA00022614"/>
    </source>
</evidence>
<dbReference type="InterPro" id="IPR032675">
    <property type="entry name" value="LRR_dom_sf"/>
</dbReference>
<feature type="domain" description="TIR" evidence="14">
    <location>
        <begin position="704"/>
        <end position="844"/>
    </location>
</feature>
<name>A0A9D4E8D4_DREPO</name>
<keyword evidence="8" id="KW-0391">Immunity</keyword>
<reference evidence="15" key="1">
    <citation type="journal article" date="2019" name="bioRxiv">
        <title>The Genome of the Zebra Mussel, Dreissena polymorpha: A Resource for Invasive Species Research.</title>
        <authorList>
            <person name="McCartney M.A."/>
            <person name="Auch B."/>
            <person name="Kono T."/>
            <person name="Mallez S."/>
            <person name="Zhang Y."/>
            <person name="Obille A."/>
            <person name="Becker A."/>
            <person name="Abrahante J.E."/>
            <person name="Garbe J."/>
            <person name="Badalamenti J.P."/>
            <person name="Herman A."/>
            <person name="Mangelson H."/>
            <person name="Liachko I."/>
            <person name="Sullivan S."/>
            <person name="Sone E.D."/>
            <person name="Koren S."/>
            <person name="Silverstein K.A.T."/>
            <person name="Beckman K.B."/>
            <person name="Gohl D.M."/>
        </authorList>
    </citation>
    <scope>NUCLEOTIDE SEQUENCE</scope>
    <source>
        <strain evidence="15">Duluth1</strain>
        <tissue evidence="15">Whole animal</tissue>
    </source>
</reference>
<evidence type="ECO:0000259" key="14">
    <source>
        <dbReference type="PROSITE" id="PS50104"/>
    </source>
</evidence>
<dbReference type="Pfam" id="PF01582">
    <property type="entry name" value="TIR"/>
    <property type="match status" value="1"/>
</dbReference>
<gene>
    <name evidence="15" type="ORF">DPMN_175720</name>
</gene>
<proteinExistence type="inferred from homology"/>
<dbReference type="GO" id="GO:0004888">
    <property type="term" value="F:transmembrane signaling receptor activity"/>
    <property type="evidence" value="ECO:0007669"/>
    <property type="project" value="InterPro"/>
</dbReference>
<keyword evidence="6" id="KW-0732">Signal</keyword>
<sequence>MYLCGPRHACTCENNTYTGMAMNCEGRGDMRLSEICSDISSKGYASVVLRAGRNNLGNLKALDLKGCENLTELYLNFNQISIIEENTFQDFHQLVTLDISQNLLPVYSGNWNASVLPNTLKTLKLHGCQNILLLNVSLPDFDDQKNLSCLTIDGYPNVLFNFSKITHLSFSGLNFQSYCNLSRIDNNTFSHLRSLKVLNISACGIISITAGAFEHLHGLQVLDLSYNRQLGIKSFANITYGLQFSRIGFLNISFVYNTFGIGTKVTVSDLCYFWNTTVEDLDISGNRIEIIETNALILIPTSLKTIRMDMNKFTFGPYLLQLGCASNLQTAVGSFLNYAFNPIIYTAEHLKDFARHTADTGDNSCPYCNVSFLKERAKSSAQECRYYEPDVYTIYIDSQIPVSMQQIIFNDGNFIYDLDIEFDFKPFDNSIQLMDISGNIFKSFTGYYGPLPRLEIMKMSRCSIKTIGQNTLNYTSLKVLELSHNELGSQMADQYRSNIFNMLPSLQYLDLSSNGITVLFNSTFEMLVSLVHLDVSNNNIERFEIRINTLCNLLALNLSVNSIHTLSTDIQHQLESNEKNNSTFLVDLQDNSLSYDCDNEEFLHWLLKHKNNMFGFDNYKFFISGKNVLNAQEFCDDVGNLAARCKSYTAVIVICCIVLATFISLVTGGVIYKNRWKLRYFMYMSKKRYFGYRRLPDYTVIENYKYDAFISYSEDKIRFIRDEFLPRVETEHVSLCLHQRDFLAGNAISDNIIQAIDSSRKTVVILSNSFLKSKWCMYEFNMARMESIYSRGDSVSLVIVMIEQVPHSAMPLEMVRWIQDNNYIEYSTDNEGNALFWDKLHNVISSV</sequence>
<keyword evidence="11" id="KW-0675">Receptor</keyword>